<dbReference type="AlphaFoldDB" id="A0AAU3I1Y0"/>
<dbReference type="EMBL" id="CP109546">
    <property type="protein sequence ID" value="WTZ10672.1"/>
    <property type="molecule type" value="Genomic_DNA"/>
</dbReference>
<keyword evidence="1" id="KW-0732">Signal</keyword>
<feature type="chain" id="PRO_5043827705" description="FtsX extracellular domain-containing protein" evidence="1">
    <location>
        <begin position="32"/>
        <end position="192"/>
    </location>
</feature>
<accession>A0AAU3I1Y0</accession>
<evidence type="ECO:0008006" key="3">
    <source>
        <dbReference type="Google" id="ProtNLM"/>
    </source>
</evidence>
<name>A0AAU3I1Y0_9ACTN</name>
<organism evidence="2">
    <name type="scientific">Streptomyces sp. NBC_01393</name>
    <dbReference type="NCBI Taxonomy" id="2903851"/>
    <lineage>
        <taxon>Bacteria</taxon>
        <taxon>Bacillati</taxon>
        <taxon>Actinomycetota</taxon>
        <taxon>Actinomycetes</taxon>
        <taxon>Kitasatosporales</taxon>
        <taxon>Streptomycetaceae</taxon>
        <taxon>Streptomyces</taxon>
    </lineage>
</organism>
<feature type="signal peptide" evidence="1">
    <location>
        <begin position="1"/>
        <end position="31"/>
    </location>
</feature>
<gene>
    <name evidence="2" type="ORF">OG699_23425</name>
</gene>
<protein>
    <recommendedName>
        <fullName evidence="3">FtsX extracellular domain-containing protein</fullName>
    </recommendedName>
</protein>
<sequence length="192" mass="20765">MKKRSRIRETAAVVAASAVALVTVQGSSAVAGGGESPTVCVGTRPVGSLPGPEPSLFRVLAYIEKRGETRYRSVFTGLSVDEDQRTADVYRIPSQAFDADICAHAEKGVRVRVHDTDVTARRLDALVERIGGDDMSRWDDRFDLRSVGPDPSGFVHIGVDDPATADLIIKKALGKFWAKHIRVEYEGSASLV</sequence>
<evidence type="ECO:0000313" key="2">
    <source>
        <dbReference type="EMBL" id="WTZ10672.1"/>
    </source>
</evidence>
<evidence type="ECO:0000256" key="1">
    <source>
        <dbReference type="SAM" id="SignalP"/>
    </source>
</evidence>
<proteinExistence type="predicted"/>
<reference evidence="2" key="1">
    <citation type="submission" date="2022-10" db="EMBL/GenBank/DDBJ databases">
        <title>The complete genomes of actinobacterial strains from the NBC collection.</title>
        <authorList>
            <person name="Joergensen T.S."/>
            <person name="Alvarez Arevalo M."/>
            <person name="Sterndorff E.B."/>
            <person name="Faurdal D."/>
            <person name="Vuksanovic O."/>
            <person name="Mourched A.-S."/>
            <person name="Charusanti P."/>
            <person name="Shaw S."/>
            <person name="Blin K."/>
            <person name="Weber T."/>
        </authorList>
    </citation>
    <scope>NUCLEOTIDE SEQUENCE</scope>
    <source>
        <strain evidence="2">NBC_01393</strain>
    </source>
</reference>